<name>A0A8S1F137_9PELO</name>
<proteinExistence type="predicted"/>
<feature type="compositionally biased region" description="Basic and acidic residues" evidence="1">
    <location>
        <begin position="142"/>
        <end position="168"/>
    </location>
</feature>
<organism evidence="4 5">
    <name type="scientific">Caenorhabditis bovis</name>
    <dbReference type="NCBI Taxonomy" id="2654633"/>
    <lineage>
        <taxon>Eukaryota</taxon>
        <taxon>Metazoa</taxon>
        <taxon>Ecdysozoa</taxon>
        <taxon>Nematoda</taxon>
        <taxon>Chromadorea</taxon>
        <taxon>Rhabditida</taxon>
        <taxon>Rhabditina</taxon>
        <taxon>Rhabditomorpha</taxon>
        <taxon>Rhabditoidea</taxon>
        <taxon>Rhabditidae</taxon>
        <taxon>Peloderinae</taxon>
        <taxon>Caenorhabditis</taxon>
    </lineage>
</organism>
<keyword evidence="5" id="KW-1185">Reference proteome</keyword>
<feature type="transmembrane region" description="Helical" evidence="2">
    <location>
        <begin position="106"/>
        <end position="126"/>
    </location>
</feature>
<dbReference type="AlphaFoldDB" id="A0A8S1F137"/>
<dbReference type="EMBL" id="CADEPM010000006">
    <property type="protein sequence ID" value="CAB3407395.1"/>
    <property type="molecule type" value="Genomic_DNA"/>
</dbReference>
<keyword evidence="2" id="KW-0472">Membrane</keyword>
<feature type="transmembrane region" description="Helical" evidence="2">
    <location>
        <begin position="75"/>
        <end position="94"/>
    </location>
</feature>
<dbReference type="EMBL" id="CADEPM010000006">
    <property type="protein sequence ID" value="CAB3407399.1"/>
    <property type="molecule type" value="Genomic_DNA"/>
</dbReference>
<sequence>MKPSMCSLKTDTSSPSLLLLMICVQFAVSFWIFVMATVGVSIGAPVASYFLLALLQTIITMPGVVYLFIKSEICVALYAACQLVCGASELYWMFYLMAHEFPFSSWISLLILSSVQITATLIALLFKDLKVRRSKVKKAARRSGEEPSTKSSRTPERSRSDRSREKVVKPKVSQPKPKPKKKSNSGSSSSKSVKKSSKSQSPKSFAKDRMESDRENP</sequence>
<feature type="transmembrane region" description="Helical" evidence="2">
    <location>
        <begin position="46"/>
        <end position="68"/>
    </location>
</feature>
<feature type="region of interest" description="Disordered" evidence="1">
    <location>
        <begin position="137"/>
        <end position="217"/>
    </location>
</feature>
<dbReference type="OrthoDB" id="5836060at2759"/>
<keyword evidence="2" id="KW-0812">Transmembrane</keyword>
<feature type="compositionally biased region" description="Basic and acidic residues" evidence="1">
    <location>
        <begin position="205"/>
        <end position="217"/>
    </location>
</feature>
<keyword evidence="2" id="KW-1133">Transmembrane helix</keyword>
<dbReference type="Proteomes" id="UP000494206">
    <property type="component" value="Unassembled WGS sequence"/>
</dbReference>
<evidence type="ECO:0000313" key="3">
    <source>
        <dbReference type="EMBL" id="CAB3407395.1"/>
    </source>
</evidence>
<evidence type="ECO:0000256" key="1">
    <source>
        <dbReference type="SAM" id="MobiDB-lite"/>
    </source>
</evidence>
<evidence type="ECO:0000313" key="5">
    <source>
        <dbReference type="Proteomes" id="UP000494206"/>
    </source>
</evidence>
<protein>
    <submittedName>
        <fullName evidence="4">Uncharacterized protein</fullName>
    </submittedName>
</protein>
<feature type="transmembrane region" description="Helical" evidence="2">
    <location>
        <begin position="17"/>
        <end position="40"/>
    </location>
</feature>
<evidence type="ECO:0000256" key="2">
    <source>
        <dbReference type="SAM" id="Phobius"/>
    </source>
</evidence>
<comment type="caution">
    <text evidence="4">The sequence shown here is derived from an EMBL/GenBank/DDBJ whole genome shotgun (WGS) entry which is preliminary data.</text>
</comment>
<evidence type="ECO:0000313" key="4">
    <source>
        <dbReference type="EMBL" id="CAB3407399.1"/>
    </source>
</evidence>
<gene>
    <name evidence="3" type="ORF">CBOVIS_LOCUS9332</name>
    <name evidence="4" type="ORF">CBOVIS_LOCUS9335</name>
</gene>
<accession>A0A8S1F137</accession>
<reference evidence="4 5" key="1">
    <citation type="submission" date="2020-04" db="EMBL/GenBank/DDBJ databases">
        <authorList>
            <person name="Laetsch R D."/>
            <person name="Stevens L."/>
            <person name="Kumar S."/>
            <person name="Blaxter L. M."/>
        </authorList>
    </citation>
    <scope>NUCLEOTIDE SEQUENCE [LARGE SCALE GENOMIC DNA]</scope>
</reference>